<dbReference type="OrthoDB" id="9097160at2"/>
<dbReference type="PANTHER" id="PTHR34821:SF2">
    <property type="entry name" value="INNER MEMBRANE PROTEIN YDCZ"/>
    <property type="match status" value="1"/>
</dbReference>
<dbReference type="PANTHER" id="PTHR34821">
    <property type="entry name" value="INNER MEMBRANE PROTEIN YDCZ"/>
    <property type="match status" value="1"/>
</dbReference>
<accession>A0A5D0I6U4</accession>
<keyword evidence="1" id="KW-0812">Transmembrane</keyword>
<feature type="transmembrane region" description="Helical" evidence="1">
    <location>
        <begin position="71"/>
        <end position="90"/>
    </location>
</feature>
<dbReference type="Pfam" id="PF04657">
    <property type="entry name" value="DMT_YdcZ"/>
    <property type="match status" value="1"/>
</dbReference>
<gene>
    <name evidence="2" type="ORF">FUA24_09505</name>
</gene>
<evidence type="ECO:0000313" key="3">
    <source>
        <dbReference type="Proteomes" id="UP000323930"/>
    </source>
</evidence>
<reference evidence="2 3" key="1">
    <citation type="submission" date="2019-08" db="EMBL/GenBank/DDBJ databases">
        <title>Seonamhaeicola sediminis sp. nov., isolated from marine sediment.</title>
        <authorList>
            <person name="Cao W.R."/>
        </authorList>
    </citation>
    <scope>NUCLEOTIDE SEQUENCE [LARGE SCALE GENOMIC DNA]</scope>
    <source>
        <strain evidence="2 3">B011</strain>
    </source>
</reference>
<dbReference type="EMBL" id="VSDQ01000577">
    <property type="protein sequence ID" value="TYA78580.1"/>
    <property type="molecule type" value="Genomic_DNA"/>
</dbReference>
<evidence type="ECO:0000256" key="1">
    <source>
        <dbReference type="SAM" id="Phobius"/>
    </source>
</evidence>
<keyword evidence="1" id="KW-1133">Transmembrane helix</keyword>
<dbReference type="Proteomes" id="UP000323930">
    <property type="component" value="Unassembled WGS sequence"/>
</dbReference>
<sequence>MKQLLIQSLALFGGMFLAIQAGFNAQLGSILKQPLAAVFFTSLTSTILGGAIIFFLNGRFIKLNIMNQVPWYLWFAGGVFSVLGISLYFFTIPKLGISKMIAIGLCGQLFFSLIAGQYGWLNLPVEPITIKRALGSVFMIIAIILINTK</sequence>
<keyword evidence="1" id="KW-0472">Membrane</keyword>
<organism evidence="2 3">
    <name type="scientific">Seonamhaeicola marinus</name>
    <dbReference type="NCBI Taxonomy" id="1912246"/>
    <lineage>
        <taxon>Bacteria</taxon>
        <taxon>Pseudomonadati</taxon>
        <taxon>Bacteroidota</taxon>
        <taxon>Flavobacteriia</taxon>
        <taxon>Flavobacteriales</taxon>
        <taxon>Flavobacteriaceae</taxon>
    </lineage>
</organism>
<comment type="caution">
    <text evidence="2">The sequence shown here is derived from an EMBL/GenBank/DDBJ whole genome shotgun (WGS) entry which is preliminary data.</text>
</comment>
<dbReference type="InterPro" id="IPR006750">
    <property type="entry name" value="YdcZ"/>
</dbReference>
<evidence type="ECO:0000313" key="2">
    <source>
        <dbReference type="EMBL" id="TYA78580.1"/>
    </source>
</evidence>
<keyword evidence="3" id="KW-1185">Reference proteome</keyword>
<dbReference type="RefSeq" id="WP_148541719.1">
    <property type="nucleotide sequence ID" value="NZ_VSDQ01000577.1"/>
</dbReference>
<name>A0A5D0I6U4_9FLAO</name>
<feature type="transmembrane region" description="Helical" evidence="1">
    <location>
        <begin position="6"/>
        <end position="23"/>
    </location>
</feature>
<protein>
    <submittedName>
        <fullName evidence="2">DMT family transporter</fullName>
    </submittedName>
</protein>
<feature type="transmembrane region" description="Helical" evidence="1">
    <location>
        <begin position="35"/>
        <end position="56"/>
    </location>
</feature>
<proteinExistence type="predicted"/>
<feature type="transmembrane region" description="Helical" evidence="1">
    <location>
        <begin position="102"/>
        <end position="120"/>
    </location>
</feature>
<dbReference type="AlphaFoldDB" id="A0A5D0I6U4"/>
<feature type="transmembrane region" description="Helical" evidence="1">
    <location>
        <begin position="132"/>
        <end position="148"/>
    </location>
</feature>
<dbReference type="GO" id="GO:0005886">
    <property type="term" value="C:plasma membrane"/>
    <property type="evidence" value="ECO:0007669"/>
    <property type="project" value="TreeGrafter"/>
</dbReference>